<protein>
    <submittedName>
        <fullName evidence="1">Uncharacterized protein</fullName>
    </submittedName>
</protein>
<evidence type="ECO:0000313" key="2">
    <source>
        <dbReference type="Proteomes" id="UP001218218"/>
    </source>
</evidence>
<dbReference type="Proteomes" id="UP001218218">
    <property type="component" value="Unassembled WGS sequence"/>
</dbReference>
<comment type="caution">
    <text evidence="1">The sequence shown here is derived from an EMBL/GenBank/DDBJ whole genome shotgun (WGS) entry which is preliminary data.</text>
</comment>
<reference evidence="1" key="1">
    <citation type="submission" date="2023-03" db="EMBL/GenBank/DDBJ databases">
        <title>Massive genome expansion in bonnet fungi (Mycena s.s.) driven by repeated elements and novel gene families across ecological guilds.</title>
        <authorList>
            <consortium name="Lawrence Berkeley National Laboratory"/>
            <person name="Harder C.B."/>
            <person name="Miyauchi S."/>
            <person name="Viragh M."/>
            <person name="Kuo A."/>
            <person name="Thoen E."/>
            <person name="Andreopoulos B."/>
            <person name="Lu D."/>
            <person name="Skrede I."/>
            <person name="Drula E."/>
            <person name="Henrissat B."/>
            <person name="Morin E."/>
            <person name="Kohler A."/>
            <person name="Barry K."/>
            <person name="LaButti K."/>
            <person name="Morin E."/>
            <person name="Salamov A."/>
            <person name="Lipzen A."/>
            <person name="Mereny Z."/>
            <person name="Hegedus B."/>
            <person name="Baldrian P."/>
            <person name="Stursova M."/>
            <person name="Weitz H."/>
            <person name="Taylor A."/>
            <person name="Grigoriev I.V."/>
            <person name="Nagy L.G."/>
            <person name="Martin F."/>
            <person name="Kauserud H."/>
        </authorList>
    </citation>
    <scope>NUCLEOTIDE SEQUENCE</scope>
    <source>
        <strain evidence="1">CBHHK002</strain>
    </source>
</reference>
<name>A0AAD6Z9Y5_9AGAR</name>
<accession>A0AAD6Z9Y5</accession>
<gene>
    <name evidence="1" type="ORF">DFH08DRAFT_895211</name>
</gene>
<keyword evidence="2" id="KW-1185">Reference proteome</keyword>
<dbReference type="AlphaFoldDB" id="A0AAD6Z9Y5"/>
<dbReference type="EMBL" id="JARIHO010000067">
    <property type="protein sequence ID" value="KAJ7314327.1"/>
    <property type="molecule type" value="Genomic_DNA"/>
</dbReference>
<evidence type="ECO:0000313" key="1">
    <source>
        <dbReference type="EMBL" id="KAJ7314327.1"/>
    </source>
</evidence>
<organism evidence="1 2">
    <name type="scientific">Mycena albidolilacea</name>
    <dbReference type="NCBI Taxonomy" id="1033008"/>
    <lineage>
        <taxon>Eukaryota</taxon>
        <taxon>Fungi</taxon>
        <taxon>Dikarya</taxon>
        <taxon>Basidiomycota</taxon>
        <taxon>Agaricomycotina</taxon>
        <taxon>Agaricomycetes</taxon>
        <taxon>Agaricomycetidae</taxon>
        <taxon>Agaricales</taxon>
        <taxon>Marasmiineae</taxon>
        <taxon>Mycenaceae</taxon>
        <taxon>Mycena</taxon>
    </lineage>
</organism>
<proteinExistence type="predicted"/>
<sequence>MAFAVCPLLPRELEREIFETAAMRHPKLIPTLLQVCHRVHAWVEPLLYRVLLLENFSDPQVSAVEHKSPSFLHNSVRHLFFSTDASIWELIQERLLGCTRIISLFILGPWKPEFLLVLEKLRPQKLYLSVPLSTSEWAQSTLNQSLFLSITHLELFRGDEYDNGTTWEDWAQLATLPSLTHLCLSKPLARDILSPSIIACPRLVVAIGSFGDLDQTSAREFAQGLTISDPRLVIMAILIYKEDWEISAQGGDDFWSRAEGFVARKRRGEIENSCYFLQESTPLPTTTLPLA</sequence>